<dbReference type="AlphaFoldDB" id="A0A934R7P9"/>
<dbReference type="Gene3D" id="3.40.50.150">
    <property type="entry name" value="Vaccinia Virus protein VP39"/>
    <property type="match status" value="1"/>
</dbReference>
<dbReference type="Pfam" id="PF00891">
    <property type="entry name" value="Methyltransf_2"/>
    <property type="match status" value="1"/>
</dbReference>
<reference evidence="2" key="1">
    <citation type="submission" date="2021-01" db="EMBL/GenBank/DDBJ databases">
        <title>Modified the classification status of verrucomicrobia.</title>
        <authorList>
            <person name="Feng X."/>
        </authorList>
    </citation>
    <scope>NUCLEOTIDE SEQUENCE</scope>
    <source>
        <strain evidence="2">JCM 18052</strain>
    </source>
</reference>
<evidence type="ECO:0000313" key="2">
    <source>
        <dbReference type="EMBL" id="MBK1817832.1"/>
    </source>
</evidence>
<dbReference type="GO" id="GO:0008171">
    <property type="term" value="F:O-methyltransferase activity"/>
    <property type="evidence" value="ECO:0007669"/>
    <property type="project" value="InterPro"/>
</dbReference>
<keyword evidence="3" id="KW-1185">Reference proteome</keyword>
<accession>A0A934R7P9</accession>
<evidence type="ECO:0000259" key="1">
    <source>
        <dbReference type="Pfam" id="PF00891"/>
    </source>
</evidence>
<comment type="caution">
    <text evidence="2">The sequence shown here is derived from an EMBL/GenBank/DDBJ whole genome shotgun (WGS) entry which is preliminary data.</text>
</comment>
<dbReference type="InterPro" id="IPR001077">
    <property type="entry name" value="COMT_C"/>
</dbReference>
<dbReference type="EMBL" id="JAENIK010000012">
    <property type="protein sequence ID" value="MBK1817832.1"/>
    <property type="molecule type" value="Genomic_DNA"/>
</dbReference>
<dbReference type="CDD" id="cd02440">
    <property type="entry name" value="AdoMet_MTases"/>
    <property type="match status" value="1"/>
</dbReference>
<dbReference type="RefSeq" id="WP_200352762.1">
    <property type="nucleotide sequence ID" value="NZ_BAABHZ010000001.1"/>
</dbReference>
<dbReference type="SUPFAM" id="SSF53335">
    <property type="entry name" value="S-adenosyl-L-methionine-dependent methyltransferases"/>
    <property type="match status" value="1"/>
</dbReference>
<dbReference type="InterPro" id="IPR029063">
    <property type="entry name" value="SAM-dependent_MTases_sf"/>
</dbReference>
<sequence length="214" mass="24552">MSQRIVIPELLDHLAPDDPEAMRSRRDLRRINFLMGNERWVCRTIKQHAESVRKGIVEIGAGDGILCGKLARCYPQARVSAYDLAPKPENLEPRVEWNQGDIFASKAPDKGGVLVANLFLHHFEGEALMRLGRWVDRFEVLVFCEPDRARLPHVLGGLMHPWINRVTRHDMHVSITGGFRQGEIRQGMGLETGRWQCRESSTWRGARHVVFWRG</sequence>
<feature type="domain" description="O-methyltransferase C-terminal" evidence="1">
    <location>
        <begin position="47"/>
        <end position="130"/>
    </location>
</feature>
<dbReference type="Proteomes" id="UP000600139">
    <property type="component" value="Unassembled WGS sequence"/>
</dbReference>
<proteinExistence type="predicted"/>
<gene>
    <name evidence="2" type="ORF">JIN84_19585</name>
</gene>
<evidence type="ECO:0000313" key="3">
    <source>
        <dbReference type="Proteomes" id="UP000600139"/>
    </source>
</evidence>
<name>A0A934R7P9_9BACT</name>
<protein>
    <recommendedName>
        <fullName evidence="1">O-methyltransferase C-terminal domain-containing protein</fullName>
    </recommendedName>
</protein>
<organism evidence="2 3">
    <name type="scientific">Luteolibacter yonseiensis</name>
    <dbReference type="NCBI Taxonomy" id="1144680"/>
    <lineage>
        <taxon>Bacteria</taxon>
        <taxon>Pseudomonadati</taxon>
        <taxon>Verrucomicrobiota</taxon>
        <taxon>Verrucomicrobiia</taxon>
        <taxon>Verrucomicrobiales</taxon>
        <taxon>Verrucomicrobiaceae</taxon>
        <taxon>Luteolibacter</taxon>
    </lineage>
</organism>